<dbReference type="OrthoDB" id="440781at2759"/>
<proteinExistence type="predicted"/>
<dbReference type="PANTHER" id="PTHR46467:SF1">
    <property type="entry name" value="TETHER CONTAINING UBX DOMAIN FOR GLUT4"/>
    <property type="match status" value="1"/>
</dbReference>
<dbReference type="Pfam" id="PF00789">
    <property type="entry name" value="UBX"/>
    <property type="match status" value="1"/>
</dbReference>
<evidence type="ECO:0000313" key="3">
    <source>
        <dbReference type="EnsemblMetazoa" id="XP_014244365.1"/>
    </source>
</evidence>
<dbReference type="PANTHER" id="PTHR46467">
    <property type="entry name" value="TETHER CONTAINING UBX DOMAIN FOR GLUT4"/>
    <property type="match status" value="1"/>
</dbReference>
<dbReference type="Gene3D" id="3.10.20.90">
    <property type="entry name" value="Phosphatidylinositol 3-kinase Catalytic Subunit, Chain A, domain 1"/>
    <property type="match status" value="2"/>
</dbReference>
<feature type="region of interest" description="Disordered" evidence="1">
    <location>
        <begin position="196"/>
        <end position="235"/>
    </location>
</feature>
<name>A0A8I6RI84_CIMLE</name>
<dbReference type="PROSITE" id="PS50033">
    <property type="entry name" value="UBX"/>
    <property type="match status" value="1"/>
</dbReference>
<dbReference type="InterPro" id="IPR001012">
    <property type="entry name" value="UBX_dom"/>
</dbReference>
<dbReference type="RefSeq" id="XP_014244365.1">
    <property type="nucleotide sequence ID" value="XM_014388879.2"/>
</dbReference>
<dbReference type="GeneID" id="106663783"/>
<reference evidence="3" key="1">
    <citation type="submission" date="2022-01" db="UniProtKB">
        <authorList>
            <consortium name="EnsemblMetazoa"/>
        </authorList>
    </citation>
    <scope>IDENTIFICATION</scope>
</reference>
<dbReference type="GO" id="GO:0005634">
    <property type="term" value="C:nucleus"/>
    <property type="evidence" value="ECO:0007669"/>
    <property type="project" value="TreeGrafter"/>
</dbReference>
<dbReference type="InterPro" id="IPR021569">
    <property type="entry name" value="TUG-UBL1"/>
</dbReference>
<dbReference type="Pfam" id="PF11470">
    <property type="entry name" value="TUG-UBL1"/>
    <property type="match status" value="1"/>
</dbReference>
<dbReference type="KEGG" id="clec:106663783"/>
<evidence type="ECO:0000313" key="4">
    <source>
        <dbReference type="Proteomes" id="UP000494040"/>
    </source>
</evidence>
<dbReference type="EnsemblMetazoa" id="XM_014388879.2">
    <property type="protein sequence ID" value="XP_014244365.1"/>
    <property type="gene ID" value="LOC106663783"/>
</dbReference>
<dbReference type="GO" id="GO:0006886">
    <property type="term" value="P:intracellular protein transport"/>
    <property type="evidence" value="ECO:0007669"/>
    <property type="project" value="TreeGrafter"/>
</dbReference>
<dbReference type="GO" id="GO:0042593">
    <property type="term" value="P:glucose homeostasis"/>
    <property type="evidence" value="ECO:0007669"/>
    <property type="project" value="TreeGrafter"/>
</dbReference>
<feature type="compositionally biased region" description="Polar residues" evidence="1">
    <location>
        <begin position="221"/>
        <end position="234"/>
    </location>
</feature>
<dbReference type="GO" id="GO:0005737">
    <property type="term" value="C:cytoplasm"/>
    <property type="evidence" value="ECO:0007669"/>
    <property type="project" value="TreeGrafter"/>
</dbReference>
<dbReference type="InterPro" id="IPR029071">
    <property type="entry name" value="Ubiquitin-like_domsf"/>
</dbReference>
<dbReference type="AlphaFoldDB" id="A0A8I6RI84"/>
<sequence>MERLKLPYKTFSLSYQGKPRILMKFANDKTMSEVLNAAARKFGIDKKKFDLRYGNHILDLSTQLGYCNLPEGAVLEIVKSNADNNPSHIIPVELSFVNDDIFVKGRFRLNDSLWDVIRQLMPPYLYFNEDSLCLRYLNKAIIGKRDLRRTKLGDFPSIGRLEFVCERSFEVSLPSVNKHKPQKSTTVQNERLRKSLDNNADNCEEMGSSQEVFDEDESREYTASTPNSFTSPSDASFAESNKLHIKPDIVNISERYGKIYHSKYLEAVELLEMTNSNRKKTIQKNKRPSSEKEITKLDTIIKINLPDSYVFQAKFNSQETIEDVVTVLKKYLRDPREYFYLYTAHPKLIMTGDRHLKDLKCFPKGMLYFSNTSRNEKRCYLRESIMAGLIGAENSTYESWANEICREYETPIMTPKRPFHAIHQTTYV</sequence>
<dbReference type="Proteomes" id="UP000494040">
    <property type="component" value="Unassembled WGS sequence"/>
</dbReference>
<evidence type="ECO:0000259" key="2">
    <source>
        <dbReference type="PROSITE" id="PS50033"/>
    </source>
</evidence>
<organism evidence="3 4">
    <name type="scientific">Cimex lectularius</name>
    <name type="common">Bed bug</name>
    <name type="synonym">Acanthia lectularia</name>
    <dbReference type="NCBI Taxonomy" id="79782"/>
    <lineage>
        <taxon>Eukaryota</taxon>
        <taxon>Metazoa</taxon>
        <taxon>Ecdysozoa</taxon>
        <taxon>Arthropoda</taxon>
        <taxon>Hexapoda</taxon>
        <taxon>Insecta</taxon>
        <taxon>Pterygota</taxon>
        <taxon>Neoptera</taxon>
        <taxon>Paraneoptera</taxon>
        <taxon>Hemiptera</taxon>
        <taxon>Heteroptera</taxon>
        <taxon>Panheteroptera</taxon>
        <taxon>Cimicomorpha</taxon>
        <taxon>Cimicidae</taxon>
        <taxon>Cimex</taxon>
    </lineage>
</organism>
<keyword evidence="4" id="KW-1185">Reference proteome</keyword>
<accession>A0A8I6RI84</accession>
<protein>
    <recommendedName>
        <fullName evidence="2">UBX domain-containing protein</fullName>
    </recommendedName>
</protein>
<dbReference type="GO" id="GO:0012506">
    <property type="term" value="C:vesicle membrane"/>
    <property type="evidence" value="ECO:0007669"/>
    <property type="project" value="TreeGrafter"/>
</dbReference>
<feature type="compositionally biased region" description="Polar residues" evidence="1">
    <location>
        <begin position="197"/>
        <end position="211"/>
    </location>
</feature>
<dbReference type="SUPFAM" id="SSF54236">
    <property type="entry name" value="Ubiquitin-like"/>
    <property type="match status" value="2"/>
</dbReference>
<feature type="domain" description="UBX" evidence="2">
    <location>
        <begin position="301"/>
        <end position="369"/>
    </location>
</feature>
<evidence type="ECO:0000256" key="1">
    <source>
        <dbReference type="SAM" id="MobiDB-lite"/>
    </source>
</evidence>